<dbReference type="PhylomeDB" id="A0A068UIT9"/>
<dbReference type="GO" id="GO:0020037">
    <property type="term" value="F:heme binding"/>
    <property type="evidence" value="ECO:0007669"/>
    <property type="project" value="InterPro"/>
</dbReference>
<gene>
    <name evidence="1" type="ORF">GSCOC_T00024834001</name>
</gene>
<accession>A0A068UIT9</accession>
<dbReference type="EMBL" id="HG739110">
    <property type="protein sequence ID" value="CDP07543.1"/>
    <property type="molecule type" value="Genomic_DNA"/>
</dbReference>
<dbReference type="InParanoid" id="A0A068UIT9"/>
<dbReference type="GO" id="GO:0004497">
    <property type="term" value="F:monooxygenase activity"/>
    <property type="evidence" value="ECO:0007669"/>
    <property type="project" value="InterPro"/>
</dbReference>
<dbReference type="STRING" id="49390.A0A068UIT9"/>
<keyword evidence="2" id="KW-1185">Reference proteome</keyword>
<sequence length="119" mass="13493">MLLRMIKLGKLDVPAGTPFYLALASVHHDEARPRASIHKDLLSPGSIWPCFFPLGLGTRICVGQNFVLMEARIYNPSYDSQKKFDFAVSPSRVHPHPPVTFRFQTVQAQYSAHVLFRKI</sequence>
<dbReference type="Gene3D" id="1.10.630.10">
    <property type="entry name" value="Cytochrome P450"/>
    <property type="match status" value="1"/>
</dbReference>
<protein>
    <recommendedName>
        <fullName evidence="3">Cytochrome P450</fullName>
    </recommendedName>
</protein>
<organism evidence="1 2">
    <name type="scientific">Coffea canephora</name>
    <name type="common">Robusta coffee</name>
    <dbReference type="NCBI Taxonomy" id="49390"/>
    <lineage>
        <taxon>Eukaryota</taxon>
        <taxon>Viridiplantae</taxon>
        <taxon>Streptophyta</taxon>
        <taxon>Embryophyta</taxon>
        <taxon>Tracheophyta</taxon>
        <taxon>Spermatophyta</taxon>
        <taxon>Magnoliopsida</taxon>
        <taxon>eudicotyledons</taxon>
        <taxon>Gunneridae</taxon>
        <taxon>Pentapetalae</taxon>
        <taxon>asterids</taxon>
        <taxon>lamiids</taxon>
        <taxon>Gentianales</taxon>
        <taxon>Rubiaceae</taxon>
        <taxon>Ixoroideae</taxon>
        <taxon>Gardenieae complex</taxon>
        <taxon>Bertiereae - Coffeeae clade</taxon>
        <taxon>Coffeeae</taxon>
        <taxon>Coffea</taxon>
    </lineage>
</organism>
<evidence type="ECO:0000313" key="1">
    <source>
        <dbReference type="EMBL" id="CDP07543.1"/>
    </source>
</evidence>
<dbReference type="GO" id="GO:0005506">
    <property type="term" value="F:iron ion binding"/>
    <property type="evidence" value="ECO:0007669"/>
    <property type="project" value="InterPro"/>
</dbReference>
<dbReference type="AlphaFoldDB" id="A0A068UIT9"/>
<dbReference type="InterPro" id="IPR036396">
    <property type="entry name" value="Cyt_P450_sf"/>
</dbReference>
<evidence type="ECO:0008006" key="3">
    <source>
        <dbReference type="Google" id="ProtNLM"/>
    </source>
</evidence>
<dbReference type="GO" id="GO:0016705">
    <property type="term" value="F:oxidoreductase activity, acting on paired donors, with incorporation or reduction of molecular oxygen"/>
    <property type="evidence" value="ECO:0007669"/>
    <property type="project" value="InterPro"/>
</dbReference>
<dbReference type="SUPFAM" id="SSF48264">
    <property type="entry name" value="Cytochrome P450"/>
    <property type="match status" value="1"/>
</dbReference>
<name>A0A068UIT9_COFCA</name>
<evidence type="ECO:0000313" key="2">
    <source>
        <dbReference type="Proteomes" id="UP000295252"/>
    </source>
</evidence>
<proteinExistence type="predicted"/>
<reference evidence="2" key="1">
    <citation type="journal article" date="2014" name="Science">
        <title>The coffee genome provides insight into the convergent evolution of caffeine biosynthesis.</title>
        <authorList>
            <person name="Denoeud F."/>
            <person name="Carretero-Paulet L."/>
            <person name="Dereeper A."/>
            <person name="Droc G."/>
            <person name="Guyot R."/>
            <person name="Pietrella M."/>
            <person name="Zheng C."/>
            <person name="Alberti A."/>
            <person name="Anthony F."/>
            <person name="Aprea G."/>
            <person name="Aury J.M."/>
            <person name="Bento P."/>
            <person name="Bernard M."/>
            <person name="Bocs S."/>
            <person name="Campa C."/>
            <person name="Cenci A."/>
            <person name="Combes M.C."/>
            <person name="Crouzillat D."/>
            <person name="Da Silva C."/>
            <person name="Daddiego L."/>
            <person name="De Bellis F."/>
            <person name="Dussert S."/>
            <person name="Garsmeur O."/>
            <person name="Gayraud T."/>
            <person name="Guignon V."/>
            <person name="Jahn K."/>
            <person name="Jamilloux V."/>
            <person name="Joet T."/>
            <person name="Labadie K."/>
            <person name="Lan T."/>
            <person name="Leclercq J."/>
            <person name="Lepelley M."/>
            <person name="Leroy T."/>
            <person name="Li L.T."/>
            <person name="Librado P."/>
            <person name="Lopez L."/>
            <person name="Munoz A."/>
            <person name="Noel B."/>
            <person name="Pallavicini A."/>
            <person name="Perrotta G."/>
            <person name="Poncet V."/>
            <person name="Pot D."/>
            <person name="Priyono X."/>
            <person name="Rigoreau M."/>
            <person name="Rouard M."/>
            <person name="Rozas J."/>
            <person name="Tranchant-Dubreuil C."/>
            <person name="VanBuren R."/>
            <person name="Zhang Q."/>
            <person name="Andrade A.C."/>
            <person name="Argout X."/>
            <person name="Bertrand B."/>
            <person name="de Kochko A."/>
            <person name="Graziosi G."/>
            <person name="Henry R.J."/>
            <person name="Jayarama X."/>
            <person name="Ming R."/>
            <person name="Nagai C."/>
            <person name="Rounsley S."/>
            <person name="Sankoff D."/>
            <person name="Giuliano G."/>
            <person name="Albert V.A."/>
            <person name="Wincker P."/>
            <person name="Lashermes P."/>
        </authorList>
    </citation>
    <scope>NUCLEOTIDE SEQUENCE [LARGE SCALE GENOMIC DNA]</scope>
    <source>
        <strain evidence="2">cv. DH200-94</strain>
    </source>
</reference>
<dbReference type="Proteomes" id="UP000295252">
    <property type="component" value="Chromosome II"/>
</dbReference>
<dbReference type="Gramene" id="CDP07543">
    <property type="protein sequence ID" value="CDP07543"/>
    <property type="gene ID" value="GSCOC_T00024834001"/>
</dbReference>